<accession>A0ACC1BQP2</accession>
<evidence type="ECO:0000313" key="1">
    <source>
        <dbReference type="EMBL" id="KAJ0101310.1"/>
    </source>
</evidence>
<dbReference type="EMBL" id="CM047899">
    <property type="protein sequence ID" value="KAJ0101310.1"/>
    <property type="molecule type" value="Genomic_DNA"/>
</dbReference>
<proteinExistence type="predicted"/>
<keyword evidence="2" id="KW-1185">Reference proteome</keyword>
<reference evidence="2" key="1">
    <citation type="journal article" date="2023" name="G3 (Bethesda)">
        <title>Genome assembly and association tests identify interacting loci associated with vigor, precocity, and sex in interspecific pistachio rootstocks.</title>
        <authorList>
            <person name="Palmer W."/>
            <person name="Jacygrad E."/>
            <person name="Sagayaradj S."/>
            <person name="Cavanaugh K."/>
            <person name="Han R."/>
            <person name="Bertier L."/>
            <person name="Beede B."/>
            <person name="Kafkas S."/>
            <person name="Golino D."/>
            <person name="Preece J."/>
            <person name="Michelmore R."/>
        </authorList>
    </citation>
    <scope>NUCLEOTIDE SEQUENCE [LARGE SCALE GENOMIC DNA]</scope>
</reference>
<evidence type="ECO:0000313" key="2">
    <source>
        <dbReference type="Proteomes" id="UP001164250"/>
    </source>
</evidence>
<sequence length="43" mass="4740">MDSLPESAKALYASFRGSMDASSRNYRGAQPIGSPSFSRQRCR</sequence>
<dbReference type="Proteomes" id="UP001164250">
    <property type="component" value="Chromosome 3"/>
</dbReference>
<organism evidence="1 2">
    <name type="scientific">Pistacia atlantica</name>
    <dbReference type="NCBI Taxonomy" id="434234"/>
    <lineage>
        <taxon>Eukaryota</taxon>
        <taxon>Viridiplantae</taxon>
        <taxon>Streptophyta</taxon>
        <taxon>Embryophyta</taxon>
        <taxon>Tracheophyta</taxon>
        <taxon>Spermatophyta</taxon>
        <taxon>Magnoliopsida</taxon>
        <taxon>eudicotyledons</taxon>
        <taxon>Gunneridae</taxon>
        <taxon>Pentapetalae</taxon>
        <taxon>rosids</taxon>
        <taxon>malvids</taxon>
        <taxon>Sapindales</taxon>
        <taxon>Anacardiaceae</taxon>
        <taxon>Pistacia</taxon>
    </lineage>
</organism>
<comment type="caution">
    <text evidence="1">The sequence shown here is derived from an EMBL/GenBank/DDBJ whole genome shotgun (WGS) entry which is preliminary data.</text>
</comment>
<gene>
    <name evidence="1" type="ORF">Patl1_05633</name>
</gene>
<name>A0ACC1BQP2_9ROSI</name>
<protein>
    <submittedName>
        <fullName evidence="1">Uncharacterized protein</fullName>
    </submittedName>
</protein>